<proteinExistence type="inferred from homology"/>
<gene>
    <name evidence="8" type="primary">ACAD10_2</name>
    <name evidence="8" type="ORF">FOL46_002452</name>
</gene>
<dbReference type="InterPro" id="IPR009100">
    <property type="entry name" value="AcylCoA_DH/oxidase_NM_dom_sf"/>
</dbReference>
<comment type="cofactor">
    <cofactor evidence="5">
        <name>FAD</name>
        <dbReference type="ChEBI" id="CHEBI:57692"/>
    </cofactor>
</comment>
<feature type="domain" description="Acyl-CoA oxidase/dehydrogenase middle" evidence="7">
    <location>
        <begin position="1"/>
        <end position="93"/>
    </location>
</feature>
<comment type="caution">
    <text evidence="8">The sequence shown here is derived from an EMBL/GenBank/DDBJ whole genome shotgun (WGS) entry which is preliminary data.</text>
</comment>
<evidence type="ECO:0000256" key="4">
    <source>
        <dbReference type="ARBA" id="ARBA00023002"/>
    </source>
</evidence>
<dbReference type="InterPro" id="IPR009075">
    <property type="entry name" value="AcylCo_DH/oxidase_C"/>
</dbReference>
<dbReference type="PANTHER" id="PTHR48083">
    <property type="entry name" value="MEDIUM-CHAIN SPECIFIC ACYL-COA DEHYDROGENASE, MITOCHONDRIAL-RELATED"/>
    <property type="match status" value="1"/>
</dbReference>
<keyword evidence="3 5" id="KW-0274">FAD</keyword>
<dbReference type="SUPFAM" id="SSF47203">
    <property type="entry name" value="Acyl-CoA dehydrogenase C-terminal domain-like"/>
    <property type="match status" value="1"/>
</dbReference>
<evidence type="ECO:0000256" key="5">
    <source>
        <dbReference type="RuleBase" id="RU362125"/>
    </source>
</evidence>
<evidence type="ECO:0000256" key="2">
    <source>
        <dbReference type="ARBA" id="ARBA00022630"/>
    </source>
</evidence>
<dbReference type="Gene3D" id="2.40.110.10">
    <property type="entry name" value="Butyryl-CoA Dehydrogenase, subunit A, domain 2"/>
    <property type="match status" value="1"/>
</dbReference>
<evidence type="ECO:0000313" key="9">
    <source>
        <dbReference type="Proteomes" id="UP000572268"/>
    </source>
</evidence>
<keyword evidence="2 5" id="KW-0285">Flavoprotein</keyword>
<dbReference type="Gene3D" id="1.20.140.10">
    <property type="entry name" value="Butyryl-CoA Dehydrogenase, subunit A, domain 3"/>
    <property type="match status" value="1"/>
</dbReference>
<evidence type="ECO:0000259" key="7">
    <source>
        <dbReference type="Pfam" id="PF02770"/>
    </source>
</evidence>
<evidence type="ECO:0000256" key="1">
    <source>
        <dbReference type="ARBA" id="ARBA00009347"/>
    </source>
</evidence>
<comment type="similarity">
    <text evidence="1 5">Belongs to the acyl-CoA dehydrogenase family.</text>
</comment>
<dbReference type="GO" id="GO:0003995">
    <property type="term" value="F:acyl-CoA dehydrogenase activity"/>
    <property type="evidence" value="ECO:0007669"/>
    <property type="project" value="TreeGrafter"/>
</dbReference>
<dbReference type="Pfam" id="PF00441">
    <property type="entry name" value="Acyl-CoA_dh_1"/>
    <property type="match status" value="1"/>
</dbReference>
<dbReference type="SUPFAM" id="SSF56645">
    <property type="entry name" value="Acyl-CoA dehydrogenase NM domain-like"/>
    <property type="match status" value="1"/>
</dbReference>
<evidence type="ECO:0000313" key="8">
    <source>
        <dbReference type="EMBL" id="KAF4675186.1"/>
    </source>
</evidence>
<dbReference type="GO" id="GO:0033539">
    <property type="term" value="P:fatty acid beta-oxidation using acyl-CoA dehydrogenase"/>
    <property type="evidence" value="ECO:0007669"/>
    <property type="project" value="TreeGrafter"/>
</dbReference>
<dbReference type="Proteomes" id="UP000572268">
    <property type="component" value="Unassembled WGS sequence"/>
</dbReference>
<dbReference type="PANTHER" id="PTHR48083:SF13">
    <property type="entry name" value="ACYL-COA DEHYDROGENASE FAMILY MEMBER 11"/>
    <property type="match status" value="1"/>
</dbReference>
<evidence type="ECO:0000259" key="6">
    <source>
        <dbReference type="Pfam" id="PF00441"/>
    </source>
</evidence>
<dbReference type="InterPro" id="IPR046373">
    <property type="entry name" value="Acyl-CoA_Oxase/DH_mid-dom_sf"/>
</dbReference>
<evidence type="ECO:0000256" key="3">
    <source>
        <dbReference type="ARBA" id="ARBA00022827"/>
    </source>
</evidence>
<dbReference type="InterPro" id="IPR036250">
    <property type="entry name" value="AcylCo_DH-like_C"/>
</dbReference>
<feature type="domain" description="Acyl-CoA dehydrogenase/oxidase C-terminal" evidence="6">
    <location>
        <begin position="114"/>
        <end position="254"/>
    </location>
</feature>
<dbReference type="AlphaFoldDB" id="A0A7J6MUU0"/>
<protein>
    <submittedName>
        <fullName evidence="8">Acyl-CoA dehydrogenase member 10</fullName>
    </submittedName>
</protein>
<keyword evidence="4 5" id="KW-0560">Oxidoreductase</keyword>
<reference evidence="8 9" key="1">
    <citation type="submission" date="2020-04" db="EMBL/GenBank/DDBJ databases">
        <title>Perkinsus olseni comparative genomics.</title>
        <authorList>
            <person name="Bogema D.R."/>
        </authorList>
    </citation>
    <scope>NUCLEOTIDE SEQUENCE [LARGE SCALE GENOMIC DNA]</scope>
    <source>
        <strain evidence="8">ATCC PRA-31</strain>
    </source>
</reference>
<dbReference type="Pfam" id="PF02770">
    <property type="entry name" value="Acyl-CoA_dh_M"/>
    <property type="match status" value="1"/>
</dbReference>
<dbReference type="GO" id="GO:0005737">
    <property type="term" value="C:cytoplasm"/>
    <property type="evidence" value="ECO:0007669"/>
    <property type="project" value="TreeGrafter"/>
</dbReference>
<name>A0A7J6MUU0_PEROL</name>
<organism evidence="8 9">
    <name type="scientific">Perkinsus olseni</name>
    <name type="common">Perkinsus atlanticus</name>
    <dbReference type="NCBI Taxonomy" id="32597"/>
    <lineage>
        <taxon>Eukaryota</taxon>
        <taxon>Sar</taxon>
        <taxon>Alveolata</taxon>
        <taxon>Perkinsozoa</taxon>
        <taxon>Perkinsea</taxon>
        <taxon>Perkinsida</taxon>
        <taxon>Perkinsidae</taxon>
        <taxon>Perkinsus</taxon>
    </lineage>
</organism>
<sequence length="615" mass="67952">MTEPNVASSDASNISIDITRDGDDYVINGTKWWSSGAVDERCKVGILLGKVNSGEGKPLHQQQSMLVVPMDTPGIRVVRALTVFGYDDAPHGHALVELNNVRLKGKDSLLANEGDGFKIAQARLGPGRIHHCMRAIGMAERALEIAVDRAHRRKAFGKLIAHHGGVMTEVAECRVEIEAARALVLRAAAEIDANGVRGAYSKIAAIKVVAPRMACRVIDRCIQICGGAGVSGDLDLAYLYALARPLRIADGPDAPKATTWKRAERQDSEELVQELRAGAVTNGPHGRPKLQEANSMVSRSWRSWQDPNDVARVLRALVGSYRDEGSTPDPSVCLDMLAYLEERMPEMTDLPGLVHSVGFISTPVGVLQDARLCAARDKFLEKAFDRLKRRHGNQWKRMDLPLVAAVKNYRPQYRDFIVAVLDTAARELAVEYSREHSNLADSLTRLPVFLHAYASTEDTGHAIVNTSISILSSHVDKVPFWVLSRATAHLATIAAREHSNDALIGFFRLLTRLECTEIAEFAREIFAFYTALWRLNEALHDEETESMRRWLGSKLESLAATKEDIFFDGFALENLCVLLSETKLEASELLQEIDKRVLDEDVAALSPPALIQCLR</sequence>
<accession>A0A7J6MUU0</accession>
<dbReference type="InterPro" id="IPR050741">
    <property type="entry name" value="Acyl-CoA_dehydrogenase"/>
</dbReference>
<dbReference type="InterPro" id="IPR006091">
    <property type="entry name" value="Acyl-CoA_Oxase/DH_mid-dom"/>
</dbReference>
<dbReference type="EMBL" id="JABANN010000018">
    <property type="protein sequence ID" value="KAF4675186.1"/>
    <property type="molecule type" value="Genomic_DNA"/>
</dbReference>